<feature type="domain" description="Probable zinc-binding" evidence="1">
    <location>
        <begin position="43"/>
        <end position="89"/>
    </location>
</feature>
<dbReference type="RefSeq" id="WP_167085891.1">
    <property type="nucleotide sequence ID" value="NZ_WHJG01000004.1"/>
</dbReference>
<gene>
    <name evidence="2" type="ORF">F2P44_06515</name>
</gene>
<evidence type="ECO:0000313" key="2">
    <source>
        <dbReference type="EMBL" id="NHZ78933.1"/>
    </source>
</evidence>
<dbReference type="EMBL" id="WHJG01000004">
    <property type="protein sequence ID" value="NHZ78933.1"/>
    <property type="molecule type" value="Genomic_DNA"/>
</dbReference>
<keyword evidence="3" id="KW-1185">Reference proteome</keyword>
<comment type="caution">
    <text evidence="2">The sequence shown here is derived from an EMBL/GenBank/DDBJ whole genome shotgun (WGS) entry which is preliminary data.</text>
</comment>
<accession>A0ABX0N0Y0</accession>
<sequence length="161" mass="18392">MTSPDHAFPDLRPACIPAEPERWSAKSKTSLPYQLGWVKHYTDKAYVCRTCGTSCVFTAQDQMYAYEVKKAYIDQQRTLCRPCWNHSNDIAAQLRSCASKWAEEKTSLNNNVAFLTEWLELLKQRERYIFTNPDTAQKNMLIKLIRQAAAPALSSSPRAPS</sequence>
<reference evidence="2 3" key="1">
    <citation type="submission" date="2019-10" db="EMBL/GenBank/DDBJ databases">
        <title>Taxonomy of Antarctic Massilia spp.: description of Massilia rubra sp. nov., Massilia aquatica sp. nov., Massilia mucilaginosa sp. nov., Massilia frigida sp. nov. isolated from streams, lakes and regoliths.</title>
        <authorList>
            <person name="Holochova P."/>
            <person name="Sedlacek I."/>
            <person name="Kralova S."/>
            <person name="Maslanova I."/>
            <person name="Busse H.-J."/>
            <person name="Stankova E."/>
            <person name="Vrbovska V."/>
            <person name="Kovarovic V."/>
            <person name="Bartak M."/>
            <person name="Svec P."/>
            <person name="Pantucek R."/>
        </authorList>
    </citation>
    <scope>NUCLEOTIDE SEQUENCE [LARGE SCALE GENOMIC DNA]</scope>
    <source>
        <strain evidence="2 3">CCM 8695</strain>
    </source>
</reference>
<dbReference type="InterPro" id="IPR025306">
    <property type="entry name" value="Zn-bnd_dom_prob"/>
</dbReference>
<dbReference type="Pfam" id="PF13451">
    <property type="entry name" value="zf_Tbcl"/>
    <property type="match status" value="1"/>
</dbReference>
<name>A0ABX0N0Y0_9BURK</name>
<dbReference type="Proteomes" id="UP000621455">
    <property type="component" value="Unassembled WGS sequence"/>
</dbReference>
<evidence type="ECO:0000313" key="3">
    <source>
        <dbReference type="Proteomes" id="UP000621455"/>
    </source>
</evidence>
<proteinExistence type="predicted"/>
<evidence type="ECO:0000259" key="1">
    <source>
        <dbReference type="Pfam" id="PF13451"/>
    </source>
</evidence>
<protein>
    <recommendedName>
        <fullName evidence="1">Probable zinc-binding domain-containing protein</fullName>
    </recommendedName>
</protein>
<organism evidence="2 3">
    <name type="scientific">Massilia frigida</name>
    <dbReference type="NCBI Taxonomy" id="2609281"/>
    <lineage>
        <taxon>Bacteria</taxon>
        <taxon>Pseudomonadati</taxon>
        <taxon>Pseudomonadota</taxon>
        <taxon>Betaproteobacteria</taxon>
        <taxon>Burkholderiales</taxon>
        <taxon>Oxalobacteraceae</taxon>
        <taxon>Telluria group</taxon>
        <taxon>Massilia</taxon>
    </lineage>
</organism>